<evidence type="ECO:0000313" key="2">
    <source>
        <dbReference type="EMBL" id="AAS72036.1"/>
    </source>
</evidence>
<dbReference type="Proteomes" id="UP000007037">
    <property type="component" value="Chromosome II"/>
</dbReference>
<evidence type="ECO:0000313" key="3">
    <source>
        <dbReference type="Proteomes" id="UP000007037"/>
    </source>
</evidence>
<keyword evidence="1" id="KW-0812">Transmembrane</keyword>
<dbReference type="KEGG" id="lic:LIC_20007"/>
<gene>
    <name evidence="2" type="ordered locus">LIC_20007</name>
</gene>
<reference evidence="2 3" key="1">
    <citation type="journal article" date="2004" name="J. Bacteriol.">
        <title>Comparative genomics of two Leptospira interrogans serovars reveals novel insights into physiology and pathogenesis.</title>
        <authorList>
            <person name="Nascimento A.L."/>
            <person name="Ko A.I."/>
            <person name="Martins E.A."/>
            <person name="Monteiro-Vitorello C.B."/>
            <person name="Ho P.L."/>
            <person name="Haake D.A."/>
            <person name="Verjovski-Almeida S."/>
            <person name="Hartskeerl R.A."/>
            <person name="Marques M.V."/>
            <person name="Oliveira M.C."/>
            <person name="Menck C.F."/>
            <person name="Leite L.C."/>
            <person name="Carrer H."/>
            <person name="Coutinho L.L."/>
            <person name="Degrave W.M."/>
            <person name="Dellagostin O.A."/>
            <person name="El-Dorry H."/>
            <person name="Ferro E.S."/>
            <person name="Ferro M.I."/>
            <person name="Furlan L.R."/>
            <person name="Gamberini M."/>
            <person name="Giglioti E.A."/>
            <person name="Goes-Neto A."/>
            <person name="Goldman G.H."/>
            <person name="Goldman M.H."/>
            <person name="Harakava R."/>
            <person name="Jeronimo S.M."/>
            <person name="Junqueira-De-Azevedo I.L."/>
            <person name="Kimura E.T."/>
            <person name="Kuramae E.E."/>
            <person name="Lemos E.G."/>
            <person name="Lemos M.V."/>
            <person name="Marino C.L."/>
            <person name="Nunes L.R."/>
            <person name="De Oliveira R.C."/>
            <person name="Pereira G.G."/>
            <person name="Reis M.S."/>
            <person name="Schriefer A."/>
            <person name="Siqueira W.J."/>
            <person name="Sommer P."/>
            <person name="Tsai S.M."/>
            <person name="Simpson A.J."/>
            <person name="Ferro J.A."/>
            <person name="Camargo L.E."/>
            <person name="Kitajima J.P."/>
            <person name="Setubal J.C."/>
            <person name="Van Sluys M.A."/>
        </authorList>
    </citation>
    <scope>NUCLEOTIDE SEQUENCE [LARGE SCALE GENOMIC DNA]</scope>
    <source>
        <strain evidence="2 3">Fiocruz L1-130</strain>
    </source>
</reference>
<keyword evidence="1" id="KW-1133">Transmembrane helix</keyword>
<dbReference type="HOGENOM" id="CLU_2382594_0_0_12"/>
<dbReference type="AlphaFoldDB" id="Q75G08"/>
<proteinExistence type="predicted"/>
<evidence type="ECO:0000256" key="1">
    <source>
        <dbReference type="SAM" id="Phobius"/>
    </source>
</evidence>
<sequence>MSKKCHSYKKVSVDFIETNFQFRLMHLSLQIQDWIVYGIVSLTVIRLFFPLLSVFRELVGKPTNSKEEDFGCYNGACKSCNAAPSSTSKNNDPIFH</sequence>
<organism evidence="2 3">
    <name type="scientific">Leptospira interrogans serogroup Icterohaemorrhagiae serovar copenhageni (strain Fiocruz L1-130)</name>
    <dbReference type="NCBI Taxonomy" id="267671"/>
    <lineage>
        <taxon>Bacteria</taxon>
        <taxon>Pseudomonadati</taxon>
        <taxon>Spirochaetota</taxon>
        <taxon>Spirochaetia</taxon>
        <taxon>Leptospirales</taxon>
        <taxon>Leptospiraceae</taxon>
        <taxon>Leptospira</taxon>
    </lineage>
</organism>
<dbReference type="EMBL" id="AE016824">
    <property type="protein sequence ID" value="AAS72036.1"/>
    <property type="molecule type" value="Genomic_DNA"/>
</dbReference>
<accession>Q75G08</accession>
<feature type="transmembrane region" description="Helical" evidence="1">
    <location>
        <begin position="34"/>
        <end position="55"/>
    </location>
</feature>
<keyword evidence="1" id="KW-0472">Membrane</keyword>
<protein>
    <submittedName>
        <fullName evidence="2">Uncharacterized protein</fullName>
    </submittedName>
</protein>
<name>Q75G08_LEPIC</name>